<evidence type="ECO:0000256" key="4">
    <source>
        <dbReference type="ARBA" id="ARBA00022519"/>
    </source>
</evidence>
<feature type="transmembrane region" description="Helical" evidence="8">
    <location>
        <begin position="436"/>
        <end position="454"/>
    </location>
</feature>
<evidence type="ECO:0000256" key="8">
    <source>
        <dbReference type="RuleBase" id="RU363032"/>
    </source>
</evidence>
<evidence type="ECO:0000256" key="6">
    <source>
        <dbReference type="ARBA" id="ARBA00022989"/>
    </source>
</evidence>
<feature type="domain" description="ABC transmembrane type-1" evidence="9">
    <location>
        <begin position="79"/>
        <end position="286"/>
    </location>
</feature>
<dbReference type="InterPro" id="IPR035906">
    <property type="entry name" value="MetI-like_sf"/>
</dbReference>
<comment type="subcellular location">
    <subcellularLocation>
        <location evidence="1">Cell inner membrane</location>
        <topology evidence="1">Multi-pass membrane protein</topology>
    </subcellularLocation>
    <subcellularLocation>
        <location evidence="8">Cell membrane</location>
        <topology evidence="8">Multi-pass membrane protein</topology>
    </subcellularLocation>
</comment>
<keyword evidence="5 8" id="KW-0812">Transmembrane</keyword>
<feature type="transmembrane region" description="Helical" evidence="8">
    <location>
        <begin position="115"/>
        <end position="137"/>
    </location>
</feature>
<evidence type="ECO:0000256" key="5">
    <source>
        <dbReference type="ARBA" id="ARBA00022692"/>
    </source>
</evidence>
<feature type="transmembrane region" description="Helical" evidence="8">
    <location>
        <begin position="372"/>
        <end position="398"/>
    </location>
</feature>
<keyword evidence="2 8" id="KW-0813">Transport</keyword>
<evidence type="ECO:0000256" key="2">
    <source>
        <dbReference type="ARBA" id="ARBA00022448"/>
    </source>
</evidence>
<dbReference type="RefSeq" id="WP_256115072.1">
    <property type="nucleotide sequence ID" value="NZ_WHSB02000001.1"/>
</dbReference>
<dbReference type="CDD" id="cd06261">
    <property type="entry name" value="TM_PBP2"/>
    <property type="match status" value="2"/>
</dbReference>
<keyword evidence="7 8" id="KW-0472">Membrane</keyword>
<feature type="transmembrane region" description="Helical" evidence="8">
    <location>
        <begin position="315"/>
        <end position="341"/>
    </location>
</feature>
<comment type="similarity">
    <text evidence="8">Belongs to the binding-protein-dependent transport system permease family.</text>
</comment>
<evidence type="ECO:0000256" key="7">
    <source>
        <dbReference type="ARBA" id="ARBA00023136"/>
    </source>
</evidence>
<dbReference type="SUPFAM" id="SSF161098">
    <property type="entry name" value="MetI-like"/>
    <property type="match status" value="2"/>
</dbReference>
<evidence type="ECO:0000256" key="1">
    <source>
        <dbReference type="ARBA" id="ARBA00004429"/>
    </source>
</evidence>
<sequence>MHEAQSAVPIARKPRLRWDREVLLKVIYAATLVLVVLLVMTPLAALIYGSFRSSAPGVEGDWTIANYANLASANLLSTIWLTLLVGVLSAVFCVVIGTAMALIIHRTDFAYKNIITALIGLAFYFPAFILAMAWIILGSPGGLINFLFRDVLGITDGVKIYSVAGIVFVTILHQVPFVYLLMRGPIISMDGVFEEAARAAGARSHHVLFRITLPLLSYSLLSSLILTFVLAIEQFAIPAMLGLPGHITLLPTQIYLLVRFPPTDYGLAAAVGLTLAALTSLAILAQRRVTRAGRMATVTGKAGHLRTLPLGRWRWAANTFCFGFVFLSLILPSLILIYMSVIKWYVSNPFLAQYTLRNYEFIWNSADAHKSIWNTLIVSGVGGIFGVALAFLTSYFTVRLKPPSYRLLDFTASLPFGVPGMVMALGFLWAYAYLPLPFYGTLALIIVAFITRYLPYATEAIGGQLVQIDKSLEEAAWVGGATKLGGLRRILLPLSLPSIQGAYFLLFMAFFREMSSVVLLFTSNSKVISISIWGFFEGADWGLASSFSVLTTLIIFGVIWLIVWLMPAARRV</sequence>
<name>A0ABT1R1E3_9HYPH</name>
<feature type="transmembrane region" description="Helical" evidence="8">
    <location>
        <begin position="265"/>
        <end position="285"/>
    </location>
</feature>
<evidence type="ECO:0000313" key="11">
    <source>
        <dbReference type="Proteomes" id="UP000996601"/>
    </source>
</evidence>
<feature type="transmembrane region" description="Helical" evidence="8">
    <location>
        <begin position="160"/>
        <end position="181"/>
    </location>
</feature>
<dbReference type="PANTHER" id="PTHR43357">
    <property type="entry name" value="INNER MEMBRANE ABC TRANSPORTER PERMEASE PROTEIN YDCV"/>
    <property type="match status" value="1"/>
</dbReference>
<feature type="transmembrane region" description="Helical" evidence="8">
    <location>
        <begin position="79"/>
        <end position="103"/>
    </location>
</feature>
<keyword evidence="11" id="KW-1185">Reference proteome</keyword>
<feature type="transmembrane region" description="Helical" evidence="8">
    <location>
        <begin position="543"/>
        <end position="566"/>
    </location>
</feature>
<dbReference type="PANTHER" id="PTHR43357:SF4">
    <property type="entry name" value="INNER MEMBRANE ABC TRANSPORTER PERMEASE PROTEIN YDCV"/>
    <property type="match status" value="1"/>
</dbReference>
<feature type="transmembrane region" description="Helical" evidence="8">
    <location>
        <begin position="22"/>
        <end position="48"/>
    </location>
</feature>
<dbReference type="InterPro" id="IPR000515">
    <property type="entry name" value="MetI-like"/>
</dbReference>
<evidence type="ECO:0000313" key="10">
    <source>
        <dbReference type="EMBL" id="MCQ4628982.1"/>
    </source>
</evidence>
<protein>
    <submittedName>
        <fullName evidence="10">ABC transporter permease subunit</fullName>
    </submittedName>
</protein>
<dbReference type="Gene3D" id="1.10.3720.10">
    <property type="entry name" value="MetI-like"/>
    <property type="match status" value="2"/>
</dbReference>
<proteinExistence type="inferred from homology"/>
<dbReference type="EMBL" id="WHSB02000001">
    <property type="protein sequence ID" value="MCQ4628982.1"/>
    <property type="molecule type" value="Genomic_DNA"/>
</dbReference>
<dbReference type="Proteomes" id="UP000996601">
    <property type="component" value="Unassembled WGS sequence"/>
</dbReference>
<dbReference type="PROSITE" id="PS50928">
    <property type="entry name" value="ABC_TM1"/>
    <property type="match status" value="2"/>
</dbReference>
<evidence type="ECO:0000256" key="3">
    <source>
        <dbReference type="ARBA" id="ARBA00022475"/>
    </source>
</evidence>
<organism evidence="10 11">
    <name type="scientific">Shinella lacus</name>
    <dbReference type="NCBI Taxonomy" id="2654216"/>
    <lineage>
        <taxon>Bacteria</taxon>
        <taxon>Pseudomonadati</taxon>
        <taxon>Pseudomonadota</taxon>
        <taxon>Alphaproteobacteria</taxon>
        <taxon>Hyphomicrobiales</taxon>
        <taxon>Rhizobiaceae</taxon>
        <taxon>Shinella</taxon>
    </lineage>
</organism>
<feature type="transmembrane region" description="Helical" evidence="8">
    <location>
        <begin position="490"/>
        <end position="511"/>
    </location>
</feature>
<gene>
    <name evidence="10" type="ORF">GB927_002965</name>
</gene>
<feature type="transmembrane region" description="Helical" evidence="8">
    <location>
        <begin position="207"/>
        <end position="232"/>
    </location>
</feature>
<reference evidence="10" key="1">
    <citation type="submission" date="2021-07" db="EMBL/GenBank/DDBJ databases">
        <title>Shinella sp. nov., a novel member of the genus Shinella from water.</title>
        <authorList>
            <person name="Deng Y."/>
        </authorList>
    </citation>
    <scope>NUCLEOTIDE SEQUENCE</scope>
    <source>
        <strain evidence="10">CPCC 100929</strain>
    </source>
</reference>
<keyword evidence="6 8" id="KW-1133">Transmembrane helix</keyword>
<keyword evidence="4" id="KW-0997">Cell inner membrane</keyword>
<feature type="domain" description="ABC transmembrane type-1" evidence="9">
    <location>
        <begin position="372"/>
        <end position="562"/>
    </location>
</feature>
<comment type="caution">
    <text evidence="10">The sequence shown here is derived from an EMBL/GenBank/DDBJ whole genome shotgun (WGS) entry which is preliminary data.</text>
</comment>
<dbReference type="Pfam" id="PF00528">
    <property type="entry name" value="BPD_transp_1"/>
    <property type="match status" value="2"/>
</dbReference>
<evidence type="ECO:0000259" key="9">
    <source>
        <dbReference type="PROSITE" id="PS50928"/>
    </source>
</evidence>
<accession>A0ABT1R1E3</accession>
<feature type="transmembrane region" description="Helical" evidence="8">
    <location>
        <begin position="410"/>
        <end position="430"/>
    </location>
</feature>
<keyword evidence="3" id="KW-1003">Cell membrane</keyword>